<dbReference type="OrthoDB" id="9804020at2"/>
<keyword evidence="2" id="KW-0663">Pyridoxal phosphate</keyword>
<dbReference type="Gene3D" id="3.40.640.10">
    <property type="entry name" value="Type I PLP-dependent aspartate aminotransferase-like (Major domain)"/>
    <property type="match status" value="1"/>
</dbReference>
<dbReference type="InterPro" id="IPR000524">
    <property type="entry name" value="Tscrpt_reg_HTH_GntR"/>
</dbReference>
<dbReference type="Proteomes" id="UP000094070">
    <property type="component" value="Unassembled WGS sequence"/>
</dbReference>
<gene>
    <name evidence="7" type="ORF">A1QC_05960</name>
</gene>
<evidence type="ECO:0000256" key="1">
    <source>
        <dbReference type="ARBA" id="ARBA00005384"/>
    </source>
</evidence>
<evidence type="ECO:0000313" key="8">
    <source>
        <dbReference type="Proteomes" id="UP000094070"/>
    </source>
</evidence>
<dbReference type="CDD" id="cd00609">
    <property type="entry name" value="AAT_like"/>
    <property type="match status" value="1"/>
</dbReference>
<dbReference type="Pfam" id="PF00392">
    <property type="entry name" value="GntR"/>
    <property type="match status" value="1"/>
</dbReference>
<dbReference type="SMART" id="SM00345">
    <property type="entry name" value="HTH_GNTR"/>
    <property type="match status" value="1"/>
</dbReference>
<dbReference type="STRING" id="1188252.A1QC_05960"/>
<dbReference type="PANTHER" id="PTHR46577:SF1">
    <property type="entry name" value="HTH-TYPE TRANSCRIPTIONAL REGULATORY PROTEIN GABR"/>
    <property type="match status" value="1"/>
</dbReference>
<dbReference type="GO" id="GO:0003700">
    <property type="term" value="F:DNA-binding transcription factor activity"/>
    <property type="evidence" value="ECO:0007669"/>
    <property type="project" value="InterPro"/>
</dbReference>
<dbReference type="InterPro" id="IPR036390">
    <property type="entry name" value="WH_DNA-bd_sf"/>
</dbReference>
<accession>A0A1E5E4X1</accession>
<protein>
    <submittedName>
        <fullName evidence="7">GntR family transcriptional regulator</fullName>
    </submittedName>
</protein>
<dbReference type="eggNOG" id="COG1167">
    <property type="taxonomic scope" value="Bacteria"/>
</dbReference>
<evidence type="ECO:0000256" key="3">
    <source>
        <dbReference type="ARBA" id="ARBA00023015"/>
    </source>
</evidence>
<comment type="similarity">
    <text evidence="1">In the C-terminal section; belongs to the class-I pyridoxal-phosphate-dependent aminotransferase family.</text>
</comment>
<dbReference type="SUPFAM" id="SSF46785">
    <property type="entry name" value="Winged helix' DNA-binding domain"/>
    <property type="match status" value="1"/>
</dbReference>
<sequence>MSSSKFSKIAQIIEERIENGEYLLNSKLPTHRVLADELNTTPVTIAKAYKLLSNKGKIESFVGRGSFVCGESNLNSAIKASEMEETFNFSILQPCLYKNVVPLQKAYQVASEKLTASLIGYTEHTGHENHREAGVAWAKYFGLTGGSVDNTLLTNGAQHALSLLIHALTKPGDTIAVEEKTYPGTLAIASLSGRKVVKVSMDEHGVSPEALELVIDEWKPKLVVIVPSHQNPTGITMPEVRRRKVAEVIKRKDIWLVEDDIYCFLDERPIPAISNFIPEKAFHISALSKALSPAMRCGYIKAPESHVELLNAHIRANIWLSPPINYIAATYLIESGEAFKIAEQQRKTAFERQTIARKILPTIQCRSTGYHIWLPLPLHWTSERFVAEAKNRHVIISSGSYFDATGHESRHVRLSLMSISSEAQLEEGLRILQNLLESKITTFPF</sequence>
<dbReference type="Pfam" id="PF00155">
    <property type="entry name" value="Aminotran_1_2"/>
    <property type="match status" value="1"/>
</dbReference>
<dbReference type="Gene3D" id="3.90.1150.10">
    <property type="entry name" value="Aspartate Aminotransferase, domain 1"/>
    <property type="match status" value="1"/>
</dbReference>
<keyword evidence="5" id="KW-0804">Transcription</keyword>
<dbReference type="AlphaFoldDB" id="A0A1E5E4X1"/>
<keyword evidence="4" id="KW-0238">DNA-binding</keyword>
<dbReference type="PANTHER" id="PTHR46577">
    <property type="entry name" value="HTH-TYPE TRANSCRIPTIONAL REGULATORY PROTEIN GABR"/>
    <property type="match status" value="1"/>
</dbReference>
<dbReference type="InterPro" id="IPR015422">
    <property type="entry name" value="PyrdxlP-dep_Trfase_small"/>
</dbReference>
<comment type="caution">
    <text evidence="7">The sequence shown here is derived from an EMBL/GenBank/DDBJ whole genome shotgun (WGS) entry which is preliminary data.</text>
</comment>
<evidence type="ECO:0000256" key="2">
    <source>
        <dbReference type="ARBA" id="ARBA00022898"/>
    </source>
</evidence>
<dbReference type="InterPro" id="IPR015424">
    <property type="entry name" value="PyrdxlP-dep_Trfase"/>
</dbReference>
<evidence type="ECO:0000256" key="4">
    <source>
        <dbReference type="ARBA" id="ARBA00023125"/>
    </source>
</evidence>
<dbReference type="GO" id="GO:0030170">
    <property type="term" value="F:pyridoxal phosphate binding"/>
    <property type="evidence" value="ECO:0007669"/>
    <property type="project" value="InterPro"/>
</dbReference>
<dbReference type="InterPro" id="IPR004839">
    <property type="entry name" value="Aminotransferase_I/II_large"/>
</dbReference>
<keyword evidence="3" id="KW-0805">Transcription regulation</keyword>
<reference evidence="7 8" key="1">
    <citation type="journal article" date="2012" name="Science">
        <title>Ecological populations of bacteria act as socially cohesive units of antibiotic production and resistance.</title>
        <authorList>
            <person name="Cordero O.X."/>
            <person name="Wildschutte H."/>
            <person name="Kirkup B."/>
            <person name="Proehl S."/>
            <person name="Ngo L."/>
            <person name="Hussain F."/>
            <person name="Le Roux F."/>
            <person name="Mincer T."/>
            <person name="Polz M.F."/>
        </authorList>
    </citation>
    <scope>NUCLEOTIDE SEQUENCE [LARGE SCALE GENOMIC DNA]</scope>
    <source>
        <strain evidence="7 8">1S-45</strain>
    </source>
</reference>
<dbReference type="GO" id="GO:0003677">
    <property type="term" value="F:DNA binding"/>
    <property type="evidence" value="ECO:0007669"/>
    <property type="project" value="UniProtKB-KW"/>
</dbReference>
<dbReference type="PROSITE" id="PS50949">
    <property type="entry name" value="HTH_GNTR"/>
    <property type="match status" value="1"/>
</dbReference>
<dbReference type="EMBL" id="AJYK02000024">
    <property type="protein sequence ID" value="OEF28184.1"/>
    <property type="molecule type" value="Genomic_DNA"/>
</dbReference>
<dbReference type="SUPFAM" id="SSF53383">
    <property type="entry name" value="PLP-dependent transferases"/>
    <property type="match status" value="1"/>
</dbReference>
<name>A0A1E5E4X1_9VIBR</name>
<evidence type="ECO:0000259" key="6">
    <source>
        <dbReference type="PROSITE" id="PS50949"/>
    </source>
</evidence>
<dbReference type="InterPro" id="IPR051446">
    <property type="entry name" value="HTH_trans_reg/aminotransferase"/>
</dbReference>
<dbReference type="InterPro" id="IPR015421">
    <property type="entry name" value="PyrdxlP-dep_Trfase_major"/>
</dbReference>
<dbReference type="RefSeq" id="WP_017025515.1">
    <property type="nucleotide sequence ID" value="NZ_AJYK02000024.1"/>
</dbReference>
<proteinExistence type="inferred from homology"/>
<dbReference type="InterPro" id="IPR036388">
    <property type="entry name" value="WH-like_DNA-bd_sf"/>
</dbReference>
<dbReference type="Gene3D" id="1.10.10.10">
    <property type="entry name" value="Winged helix-like DNA-binding domain superfamily/Winged helix DNA-binding domain"/>
    <property type="match status" value="1"/>
</dbReference>
<dbReference type="CDD" id="cd07377">
    <property type="entry name" value="WHTH_GntR"/>
    <property type="match status" value="1"/>
</dbReference>
<organism evidence="7 8">
    <name type="scientific">Vibrio rumoiensis 1S-45</name>
    <dbReference type="NCBI Taxonomy" id="1188252"/>
    <lineage>
        <taxon>Bacteria</taxon>
        <taxon>Pseudomonadati</taxon>
        <taxon>Pseudomonadota</taxon>
        <taxon>Gammaproteobacteria</taxon>
        <taxon>Vibrionales</taxon>
        <taxon>Vibrionaceae</taxon>
        <taxon>Vibrio</taxon>
    </lineage>
</organism>
<feature type="domain" description="HTH gntR-type" evidence="6">
    <location>
        <begin position="3"/>
        <end position="71"/>
    </location>
</feature>
<keyword evidence="8" id="KW-1185">Reference proteome</keyword>
<evidence type="ECO:0000313" key="7">
    <source>
        <dbReference type="EMBL" id="OEF28184.1"/>
    </source>
</evidence>
<evidence type="ECO:0000256" key="5">
    <source>
        <dbReference type="ARBA" id="ARBA00023163"/>
    </source>
</evidence>